<keyword evidence="3" id="KW-1185">Reference proteome</keyword>
<dbReference type="AlphaFoldDB" id="A0A9P5X2Y2"/>
<feature type="region of interest" description="Disordered" evidence="1">
    <location>
        <begin position="279"/>
        <end position="353"/>
    </location>
</feature>
<evidence type="ECO:0000313" key="3">
    <source>
        <dbReference type="Proteomes" id="UP000807342"/>
    </source>
</evidence>
<dbReference type="Proteomes" id="UP000807342">
    <property type="component" value="Unassembled WGS sequence"/>
</dbReference>
<feature type="compositionally biased region" description="Polar residues" evidence="1">
    <location>
        <begin position="206"/>
        <end position="220"/>
    </location>
</feature>
<dbReference type="EMBL" id="MU151452">
    <property type="protein sequence ID" value="KAF9443629.1"/>
    <property type="molecule type" value="Genomic_DNA"/>
</dbReference>
<protein>
    <submittedName>
        <fullName evidence="2">Uncharacterized protein</fullName>
    </submittedName>
</protein>
<accession>A0A9P5X2Y2</accession>
<reference evidence="2" key="1">
    <citation type="submission" date="2020-11" db="EMBL/GenBank/DDBJ databases">
        <authorList>
            <consortium name="DOE Joint Genome Institute"/>
            <person name="Ahrendt S."/>
            <person name="Riley R."/>
            <person name="Andreopoulos W."/>
            <person name="Labutti K."/>
            <person name="Pangilinan J."/>
            <person name="Ruiz-Duenas F.J."/>
            <person name="Barrasa J.M."/>
            <person name="Sanchez-Garcia M."/>
            <person name="Camarero S."/>
            <person name="Miyauchi S."/>
            <person name="Serrano A."/>
            <person name="Linde D."/>
            <person name="Babiker R."/>
            <person name="Drula E."/>
            <person name="Ayuso-Fernandez I."/>
            <person name="Pacheco R."/>
            <person name="Padilla G."/>
            <person name="Ferreira P."/>
            <person name="Barriuso J."/>
            <person name="Kellner H."/>
            <person name="Castanera R."/>
            <person name="Alfaro M."/>
            <person name="Ramirez L."/>
            <person name="Pisabarro A.G."/>
            <person name="Kuo A."/>
            <person name="Tritt A."/>
            <person name="Lipzen A."/>
            <person name="He G."/>
            <person name="Yan M."/>
            <person name="Ng V."/>
            <person name="Cullen D."/>
            <person name="Martin F."/>
            <person name="Rosso M.-N."/>
            <person name="Henrissat B."/>
            <person name="Hibbett D."/>
            <person name="Martinez A.T."/>
            <person name="Grigoriev I.V."/>
        </authorList>
    </citation>
    <scope>NUCLEOTIDE SEQUENCE</scope>
    <source>
        <strain evidence="2">MF-IS2</strain>
    </source>
</reference>
<evidence type="ECO:0000256" key="1">
    <source>
        <dbReference type="SAM" id="MobiDB-lite"/>
    </source>
</evidence>
<feature type="compositionally biased region" description="Low complexity" evidence="1">
    <location>
        <begin position="282"/>
        <end position="297"/>
    </location>
</feature>
<organism evidence="2 3">
    <name type="scientific">Macrolepiota fuliginosa MF-IS2</name>
    <dbReference type="NCBI Taxonomy" id="1400762"/>
    <lineage>
        <taxon>Eukaryota</taxon>
        <taxon>Fungi</taxon>
        <taxon>Dikarya</taxon>
        <taxon>Basidiomycota</taxon>
        <taxon>Agaricomycotina</taxon>
        <taxon>Agaricomycetes</taxon>
        <taxon>Agaricomycetidae</taxon>
        <taxon>Agaricales</taxon>
        <taxon>Agaricineae</taxon>
        <taxon>Agaricaceae</taxon>
        <taxon>Macrolepiota</taxon>
    </lineage>
</organism>
<feature type="compositionally biased region" description="Basic and acidic residues" evidence="1">
    <location>
        <begin position="447"/>
        <end position="457"/>
    </location>
</feature>
<feature type="compositionally biased region" description="Polar residues" evidence="1">
    <location>
        <begin position="316"/>
        <end position="349"/>
    </location>
</feature>
<comment type="caution">
    <text evidence="2">The sequence shown here is derived from an EMBL/GenBank/DDBJ whole genome shotgun (WGS) entry which is preliminary data.</text>
</comment>
<gene>
    <name evidence="2" type="ORF">P691DRAFT_764102</name>
</gene>
<sequence length="457" mass="49117">MADQQSQHASAAHLGILPLADQQIYSPSDFETNKSRLFDVWKKSYNKWLELLATLLTGSTDELGAVCLSAYAGSTEFAQKMIHYLQSQLHEQPGLSSPQWQAFIEAKFDDSPLGSLQATLSAPPGLPTVEGGGHSNVTDDQNLLASAPTEDSASQIVSHTVDVSQAGPSAQPQPPSGSLQNPPPQGAPVLLAQARASRSPMPGIPGSSQPQTTTLSNSLPSMWALPTPPSLLAYQDLMSVQAAQAQRVPVTTIQQPPQHHRQTLQAIAPGALQPSWTQLQATPWSTSSSPQPTMTTSNLMPPPQSTNGRRSPYMHQPTQPQANPQSSQSHISGNTAAATPTQPGLTSTADEPRRNVYIHFPRNKSPQLASLPLQRVQELARSGAIQLKHPGPEIHLYAPPNLGKRGRSPEESQQSTGEPSRKKRRRGTTKGSSSNQRLSVTPSSENNTDKTLQRPQQ</sequence>
<evidence type="ECO:0000313" key="2">
    <source>
        <dbReference type="EMBL" id="KAF9443629.1"/>
    </source>
</evidence>
<feature type="region of interest" description="Disordered" evidence="1">
    <location>
        <begin position="385"/>
        <end position="457"/>
    </location>
</feature>
<feature type="compositionally biased region" description="Polar residues" evidence="1">
    <location>
        <begin position="135"/>
        <end position="163"/>
    </location>
</feature>
<feature type="compositionally biased region" description="Polar residues" evidence="1">
    <location>
        <begin position="435"/>
        <end position="446"/>
    </location>
</feature>
<feature type="region of interest" description="Disordered" evidence="1">
    <location>
        <begin position="115"/>
        <end position="221"/>
    </location>
</feature>
<proteinExistence type="predicted"/>
<name>A0A9P5X2Y2_9AGAR</name>
<feature type="compositionally biased region" description="Pro residues" evidence="1">
    <location>
        <begin position="171"/>
        <end position="186"/>
    </location>
</feature>